<keyword evidence="4" id="KW-0344">Guanine-nucleotide releasing factor</keyword>
<evidence type="ECO:0000256" key="4">
    <source>
        <dbReference type="ARBA" id="ARBA00022658"/>
    </source>
</evidence>
<dbReference type="InterPro" id="IPR011993">
    <property type="entry name" value="PH-like_dom_sf"/>
</dbReference>
<feature type="non-terminal residue" evidence="10">
    <location>
        <position position="1"/>
    </location>
</feature>
<dbReference type="Proteomes" id="UP001488838">
    <property type="component" value="Unassembled WGS sequence"/>
</dbReference>
<dbReference type="InterPro" id="IPR000219">
    <property type="entry name" value="DH_dom"/>
</dbReference>
<dbReference type="GO" id="GO:0005737">
    <property type="term" value="C:cytoplasm"/>
    <property type="evidence" value="ECO:0007669"/>
    <property type="project" value="UniProtKB-SubCell"/>
</dbReference>
<evidence type="ECO:0000259" key="8">
    <source>
        <dbReference type="PROSITE" id="PS50003"/>
    </source>
</evidence>
<keyword evidence="11" id="KW-1185">Reference proteome</keyword>
<dbReference type="CDD" id="cd01224">
    <property type="entry name" value="PH_Collybistin_ASEF"/>
    <property type="match status" value="1"/>
</dbReference>
<evidence type="ECO:0000256" key="2">
    <source>
        <dbReference type="ARBA" id="ARBA00022443"/>
    </source>
</evidence>
<dbReference type="SUPFAM" id="SSF50729">
    <property type="entry name" value="PH domain-like"/>
    <property type="match status" value="1"/>
</dbReference>
<feature type="compositionally biased region" description="Basic and acidic residues" evidence="6">
    <location>
        <begin position="751"/>
        <end position="761"/>
    </location>
</feature>
<reference evidence="10 11" key="1">
    <citation type="journal article" date="2023" name="bioRxiv">
        <title>Conserved and derived expression patterns and positive selection on dental genes reveal complex evolutionary context of ever-growing rodent molars.</title>
        <authorList>
            <person name="Calamari Z.T."/>
            <person name="Song A."/>
            <person name="Cohen E."/>
            <person name="Akter M."/>
            <person name="Roy R.D."/>
            <person name="Hallikas O."/>
            <person name="Christensen M.M."/>
            <person name="Li P."/>
            <person name="Marangoni P."/>
            <person name="Jernvall J."/>
            <person name="Klein O.D."/>
        </authorList>
    </citation>
    <scope>NUCLEOTIDE SEQUENCE [LARGE SCALE GENOMIC DNA]</scope>
    <source>
        <strain evidence="10">V071</strain>
    </source>
</reference>
<evidence type="ECO:0000313" key="11">
    <source>
        <dbReference type="Proteomes" id="UP001488838"/>
    </source>
</evidence>
<dbReference type="InterPro" id="IPR001849">
    <property type="entry name" value="PH_domain"/>
</dbReference>
<dbReference type="SMART" id="SM00233">
    <property type="entry name" value="PH"/>
    <property type="match status" value="1"/>
</dbReference>
<protein>
    <recommendedName>
        <fullName evidence="12">Rho guanine nucleotide exchange factor 4</fullName>
    </recommendedName>
</protein>
<evidence type="ECO:0000313" key="10">
    <source>
        <dbReference type="EMBL" id="KAK7803410.1"/>
    </source>
</evidence>
<feature type="domain" description="SH3" evidence="7">
    <location>
        <begin position="60"/>
        <end position="119"/>
    </location>
</feature>
<keyword evidence="2 5" id="KW-0728">SH3 domain</keyword>
<comment type="caution">
    <text evidence="10">The sequence shown here is derived from an EMBL/GenBank/DDBJ whole genome shotgun (WGS) entry which is preliminary data.</text>
</comment>
<dbReference type="EMBL" id="JBBHLL010000420">
    <property type="protein sequence ID" value="KAK7803410.1"/>
    <property type="molecule type" value="Genomic_DNA"/>
</dbReference>
<feature type="region of interest" description="Disordered" evidence="6">
    <location>
        <begin position="751"/>
        <end position="771"/>
    </location>
</feature>
<dbReference type="InterPro" id="IPR035899">
    <property type="entry name" value="DBL_dom_sf"/>
</dbReference>
<dbReference type="Gene3D" id="1.20.900.10">
    <property type="entry name" value="Dbl homology (DH) domain"/>
    <property type="match status" value="1"/>
</dbReference>
<dbReference type="SMART" id="SM00325">
    <property type="entry name" value="RhoGEF"/>
    <property type="match status" value="1"/>
</dbReference>
<evidence type="ECO:0000256" key="5">
    <source>
        <dbReference type="PROSITE-ProRule" id="PRU00192"/>
    </source>
</evidence>
<dbReference type="CDD" id="cd11973">
    <property type="entry name" value="SH3_ASEF"/>
    <property type="match status" value="1"/>
</dbReference>
<evidence type="ECO:0000256" key="3">
    <source>
        <dbReference type="ARBA" id="ARBA00022490"/>
    </source>
</evidence>
<dbReference type="AlphaFoldDB" id="A0AAW0HKT4"/>
<proteinExistence type="predicted"/>
<dbReference type="InterPro" id="IPR001331">
    <property type="entry name" value="GDS_CDC24_CS"/>
</dbReference>
<dbReference type="PROSITE" id="PS00741">
    <property type="entry name" value="DH_1"/>
    <property type="match status" value="1"/>
</dbReference>
<dbReference type="InterPro" id="IPR001452">
    <property type="entry name" value="SH3_domain"/>
</dbReference>
<evidence type="ECO:0000259" key="7">
    <source>
        <dbReference type="PROSITE" id="PS50002"/>
    </source>
</evidence>
<accession>A0AAW0HKT4</accession>
<dbReference type="SUPFAM" id="SSF48065">
    <property type="entry name" value="DBL homology domain (DH-domain)"/>
    <property type="match status" value="1"/>
</dbReference>
<dbReference type="Gene3D" id="2.30.29.30">
    <property type="entry name" value="Pleckstrin-homology domain (PH domain)/Phosphotyrosine-binding domain (PTB)"/>
    <property type="match status" value="1"/>
</dbReference>
<dbReference type="Pfam" id="PF00018">
    <property type="entry name" value="SH3_1"/>
    <property type="match status" value="1"/>
</dbReference>
<organism evidence="10 11">
    <name type="scientific">Myodes glareolus</name>
    <name type="common">Bank vole</name>
    <name type="synonym">Clethrionomys glareolus</name>
    <dbReference type="NCBI Taxonomy" id="447135"/>
    <lineage>
        <taxon>Eukaryota</taxon>
        <taxon>Metazoa</taxon>
        <taxon>Chordata</taxon>
        <taxon>Craniata</taxon>
        <taxon>Vertebrata</taxon>
        <taxon>Euteleostomi</taxon>
        <taxon>Mammalia</taxon>
        <taxon>Eutheria</taxon>
        <taxon>Euarchontoglires</taxon>
        <taxon>Glires</taxon>
        <taxon>Rodentia</taxon>
        <taxon>Myomorpha</taxon>
        <taxon>Muroidea</taxon>
        <taxon>Cricetidae</taxon>
        <taxon>Arvicolinae</taxon>
        <taxon>Myodes</taxon>
    </lineage>
</organism>
<dbReference type="PANTHER" id="PTHR47544">
    <property type="entry name" value="RHO GUANINE NUCLEOTIDE EXCHANGE FACTOR 4"/>
    <property type="match status" value="1"/>
</dbReference>
<feature type="domain" description="DH" evidence="9">
    <location>
        <begin position="151"/>
        <end position="335"/>
    </location>
</feature>
<dbReference type="FunFam" id="1.20.900.10:FF:000002">
    <property type="entry name" value="Rho guanine nucleotide exchange factor 9"/>
    <property type="match status" value="1"/>
</dbReference>
<feature type="region of interest" description="Disordered" evidence="6">
    <location>
        <begin position="691"/>
        <end position="718"/>
    </location>
</feature>
<evidence type="ECO:0000256" key="1">
    <source>
        <dbReference type="ARBA" id="ARBA00004496"/>
    </source>
</evidence>
<dbReference type="Gene3D" id="2.30.30.40">
    <property type="entry name" value="SH3 Domains"/>
    <property type="match status" value="1"/>
</dbReference>
<name>A0AAW0HKT4_MYOGA</name>
<comment type="subcellular location">
    <subcellularLocation>
        <location evidence="1">Cytoplasm</location>
    </subcellularLocation>
</comment>
<dbReference type="Pfam" id="PF00621">
    <property type="entry name" value="RhoGEF"/>
    <property type="match status" value="1"/>
</dbReference>
<dbReference type="InterPro" id="IPR036028">
    <property type="entry name" value="SH3-like_dom_sf"/>
</dbReference>
<feature type="domain" description="PH" evidence="8">
    <location>
        <begin position="366"/>
        <end position="473"/>
    </location>
</feature>
<dbReference type="GO" id="GO:0005085">
    <property type="term" value="F:guanyl-nucleotide exchange factor activity"/>
    <property type="evidence" value="ECO:0007669"/>
    <property type="project" value="UniProtKB-KW"/>
</dbReference>
<evidence type="ECO:0000256" key="6">
    <source>
        <dbReference type="SAM" id="MobiDB-lite"/>
    </source>
</evidence>
<dbReference type="InterPro" id="IPR055251">
    <property type="entry name" value="SOS1_NGEF_PH"/>
</dbReference>
<dbReference type="PROSITE" id="PS50003">
    <property type="entry name" value="PH_DOMAIN"/>
    <property type="match status" value="1"/>
</dbReference>
<feature type="region of interest" description="Disordered" evidence="6">
    <location>
        <begin position="1"/>
        <end position="21"/>
    </location>
</feature>
<dbReference type="CDD" id="cd00160">
    <property type="entry name" value="RhoGEF"/>
    <property type="match status" value="1"/>
</dbReference>
<gene>
    <name evidence="10" type="ORF">U0070_007119</name>
</gene>
<evidence type="ECO:0000259" key="9">
    <source>
        <dbReference type="PROSITE" id="PS50010"/>
    </source>
</evidence>
<dbReference type="SMART" id="SM00326">
    <property type="entry name" value="SH3"/>
    <property type="match status" value="1"/>
</dbReference>
<keyword evidence="3" id="KW-0963">Cytoplasm</keyword>
<dbReference type="PROSITE" id="PS50002">
    <property type="entry name" value="SH3"/>
    <property type="match status" value="1"/>
</dbReference>
<sequence>EPGGRPGVMARPPQPRRGPATPGGALRALLRCNLPPGAQRVVVSAVLALLVLINALISDGSVVCAEALWDHVTMDDQELGFKAGDVIEVMDATNREWWWGRVADGEGWFPASFVRLRVNQDEPADDYEAPRAGAGEAADNVPEAQSCKDQMRTNVINEILSTERDYIKHLRDICEGYVRQCRKREDMFSEEQLRTIFGNIEDIYRCQKAFVKALEQKFNTERPHLSELGACFLEHQADFQIYSEYCNNHPNACVELSRLTKLSKYVYFFEACRLLQRMIDISLDGFLLTPVQKICKYPLQLAELLKYTHPQHRDFKNVEAALHAMKNVAQLINERKRRLENIDKIAQWQSSIEDWEGEDLLVRSSELIYSGELTRVTQPQAKSQQRMFFLFDRQLIYCKKDLLRRDVLYYKGRLDMDDLEVVDVEDGKDRDLHVSVKNAFRLYCGATGDSHLLCARKPEQKQRWLKAFAREREQVRLDQETGFSITELQRKQAMLNASKQQATGKPKAIGRPGYLTRHKHPSLPASRPQQQVLVLAEPRRKPSHFWHSLSRLAPFRNVARVPASAYTLDLRRASTTVSLQATAQNHWAGCANRAHLLWTFFGKRISTPVSSGQETKGCGHEPLQKQTLLAARHPLCDMCNEKKIIQSAVYLVPGVDLLHQSQLRTEPQLHPNPLAISCLGEVAAYASQDITSDKAHKKKKKSEYATQQPSESTREKDQQLYLPLHPRRSCAIQQCQVHNYRCQLPNERHTYSQRPKSEASELKVPQCDSPYKETFTPPPLRNTASAKHSKAATQNANSHSMVLPRKTKRQETKVLEEYFFHACNLISPILMVALLLRELAFFKTQQRY</sequence>
<dbReference type="PANTHER" id="PTHR47544:SF2">
    <property type="entry name" value="RHO GUANINE NUCLEOTIDE EXCHANGE FACTOR 4"/>
    <property type="match status" value="1"/>
</dbReference>
<dbReference type="Pfam" id="PF22697">
    <property type="entry name" value="SOS1_NGEF_PH"/>
    <property type="match status" value="1"/>
</dbReference>
<dbReference type="GO" id="GO:0035556">
    <property type="term" value="P:intracellular signal transduction"/>
    <property type="evidence" value="ECO:0007669"/>
    <property type="project" value="InterPro"/>
</dbReference>
<dbReference type="FunFam" id="2.30.29.30:FF:000015">
    <property type="entry name" value="Rho guanine nucleotide exchange factor 9"/>
    <property type="match status" value="1"/>
</dbReference>
<dbReference type="PROSITE" id="PS50010">
    <property type="entry name" value="DH_2"/>
    <property type="match status" value="1"/>
</dbReference>
<dbReference type="SUPFAM" id="SSF50044">
    <property type="entry name" value="SH3-domain"/>
    <property type="match status" value="1"/>
</dbReference>
<evidence type="ECO:0008006" key="12">
    <source>
        <dbReference type="Google" id="ProtNLM"/>
    </source>
</evidence>